<dbReference type="PANTHER" id="PTHR40465">
    <property type="entry name" value="CHROMOSOME 1, WHOLE GENOME SHOTGUN SEQUENCE"/>
    <property type="match status" value="1"/>
</dbReference>
<gene>
    <name evidence="3" type="ORF">OH76DRAFT_1480850</name>
</gene>
<protein>
    <recommendedName>
        <fullName evidence="2">DUF6534 domain-containing protein</fullName>
    </recommendedName>
</protein>
<dbReference type="AlphaFoldDB" id="A0A371DI90"/>
<dbReference type="OrthoDB" id="2535105at2759"/>
<name>A0A371DI90_9APHY</name>
<dbReference type="STRING" id="139420.A0A371DI90"/>
<feature type="transmembrane region" description="Helical" evidence="1">
    <location>
        <begin position="236"/>
        <end position="259"/>
    </location>
</feature>
<keyword evidence="1" id="KW-0812">Transmembrane</keyword>
<accession>A0A371DI90</accession>
<feature type="transmembrane region" description="Helical" evidence="1">
    <location>
        <begin position="20"/>
        <end position="41"/>
    </location>
</feature>
<reference evidence="3 4" key="1">
    <citation type="journal article" date="2018" name="Biotechnol. Biofuels">
        <title>Integrative visual omics of the white-rot fungus Polyporus brumalis exposes the biotechnological potential of its oxidative enzymes for delignifying raw plant biomass.</title>
        <authorList>
            <person name="Miyauchi S."/>
            <person name="Rancon A."/>
            <person name="Drula E."/>
            <person name="Hage H."/>
            <person name="Chaduli D."/>
            <person name="Favel A."/>
            <person name="Grisel S."/>
            <person name="Henrissat B."/>
            <person name="Herpoel-Gimbert I."/>
            <person name="Ruiz-Duenas F.J."/>
            <person name="Chevret D."/>
            <person name="Hainaut M."/>
            <person name="Lin J."/>
            <person name="Wang M."/>
            <person name="Pangilinan J."/>
            <person name="Lipzen A."/>
            <person name="Lesage-Meessen L."/>
            <person name="Navarro D."/>
            <person name="Riley R."/>
            <person name="Grigoriev I.V."/>
            <person name="Zhou S."/>
            <person name="Raouche S."/>
            <person name="Rosso M.N."/>
        </authorList>
    </citation>
    <scope>NUCLEOTIDE SEQUENCE [LARGE SCALE GENOMIC DNA]</scope>
    <source>
        <strain evidence="3 4">BRFM 1820</strain>
    </source>
</reference>
<keyword evidence="4" id="KW-1185">Reference proteome</keyword>
<sequence length="340" mass="37595">MSATTQDVVSTRVDSTLGVIYIAVAISSMIYGTTCLQAFLYYRSWRSKDDCLVLRYGIAVSMLIDTLHQAFVLHLGYDYLITHFGDYTGPYTSLPWSAPAQVLCLSISAFLLNSFLTARIWRLTHSAALTVILGLLTIGTAATNIAFALRGYDYNSLIEGLVLLKPHGIAGIAVSIATELSLAASLSYQLYKNRTGTATTDDFITKVILHAVPTGMLMTPLNIADLVAYVIAKDNLYVLLFNFILAKLYTSAFLTTLNIRDYLRHISMETRELKTMMDAHPLTVFFSRTPRPSDHCERASSHSERNGCRGVDDSVLSLDDYAEGEVIHIRPLSRELDPAS</sequence>
<dbReference type="Pfam" id="PF20152">
    <property type="entry name" value="DUF6534"/>
    <property type="match status" value="1"/>
</dbReference>
<dbReference type="Proteomes" id="UP000256964">
    <property type="component" value="Unassembled WGS sequence"/>
</dbReference>
<evidence type="ECO:0000313" key="3">
    <source>
        <dbReference type="EMBL" id="RDX52251.1"/>
    </source>
</evidence>
<feature type="transmembrane region" description="Helical" evidence="1">
    <location>
        <begin position="53"/>
        <end position="76"/>
    </location>
</feature>
<evidence type="ECO:0000259" key="2">
    <source>
        <dbReference type="Pfam" id="PF20152"/>
    </source>
</evidence>
<feature type="transmembrane region" description="Helical" evidence="1">
    <location>
        <begin position="96"/>
        <end position="116"/>
    </location>
</feature>
<feature type="transmembrane region" description="Helical" evidence="1">
    <location>
        <begin position="128"/>
        <end position="149"/>
    </location>
</feature>
<proteinExistence type="predicted"/>
<evidence type="ECO:0000256" key="1">
    <source>
        <dbReference type="SAM" id="Phobius"/>
    </source>
</evidence>
<keyword evidence="1" id="KW-1133">Transmembrane helix</keyword>
<dbReference type="PANTHER" id="PTHR40465:SF1">
    <property type="entry name" value="DUF6534 DOMAIN-CONTAINING PROTEIN"/>
    <property type="match status" value="1"/>
</dbReference>
<feature type="transmembrane region" description="Helical" evidence="1">
    <location>
        <begin position="203"/>
        <end position="224"/>
    </location>
</feature>
<dbReference type="EMBL" id="KZ857391">
    <property type="protein sequence ID" value="RDX52251.1"/>
    <property type="molecule type" value="Genomic_DNA"/>
</dbReference>
<evidence type="ECO:0000313" key="4">
    <source>
        <dbReference type="Proteomes" id="UP000256964"/>
    </source>
</evidence>
<feature type="transmembrane region" description="Helical" evidence="1">
    <location>
        <begin position="169"/>
        <end position="191"/>
    </location>
</feature>
<organism evidence="3 4">
    <name type="scientific">Lentinus brumalis</name>
    <dbReference type="NCBI Taxonomy" id="2498619"/>
    <lineage>
        <taxon>Eukaryota</taxon>
        <taxon>Fungi</taxon>
        <taxon>Dikarya</taxon>
        <taxon>Basidiomycota</taxon>
        <taxon>Agaricomycotina</taxon>
        <taxon>Agaricomycetes</taxon>
        <taxon>Polyporales</taxon>
        <taxon>Polyporaceae</taxon>
        <taxon>Lentinus</taxon>
    </lineage>
</organism>
<keyword evidence="1" id="KW-0472">Membrane</keyword>
<dbReference type="InterPro" id="IPR045339">
    <property type="entry name" value="DUF6534"/>
</dbReference>
<feature type="domain" description="DUF6534" evidence="2">
    <location>
        <begin position="175"/>
        <end position="262"/>
    </location>
</feature>